<comment type="caution">
    <text evidence="2">The sequence shown here is derived from an EMBL/GenBank/DDBJ whole genome shotgun (WGS) entry which is preliminary data.</text>
</comment>
<evidence type="ECO:0000313" key="3">
    <source>
        <dbReference type="Proteomes" id="UP001566132"/>
    </source>
</evidence>
<dbReference type="Gene3D" id="3.90.1200.10">
    <property type="match status" value="1"/>
</dbReference>
<protein>
    <recommendedName>
        <fullName evidence="1">CHK kinase-like domain-containing protein</fullName>
    </recommendedName>
</protein>
<dbReference type="SUPFAM" id="SSF56112">
    <property type="entry name" value="Protein kinase-like (PK-like)"/>
    <property type="match status" value="1"/>
</dbReference>
<dbReference type="SMART" id="SM00587">
    <property type="entry name" value="CHK"/>
    <property type="match status" value="1"/>
</dbReference>
<organism evidence="2 3">
    <name type="scientific">Hypothenemus hampei</name>
    <name type="common">Coffee berry borer</name>
    <dbReference type="NCBI Taxonomy" id="57062"/>
    <lineage>
        <taxon>Eukaryota</taxon>
        <taxon>Metazoa</taxon>
        <taxon>Ecdysozoa</taxon>
        <taxon>Arthropoda</taxon>
        <taxon>Hexapoda</taxon>
        <taxon>Insecta</taxon>
        <taxon>Pterygota</taxon>
        <taxon>Neoptera</taxon>
        <taxon>Endopterygota</taxon>
        <taxon>Coleoptera</taxon>
        <taxon>Polyphaga</taxon>
        <taxon>Cucujiformia</taxon>
        <taxon>Curculionidae</taxon>
        <taxon>Scolytinae</taxon>
        <taxon>Hypothenemus</taxon>
    </lineage>
</organism>
<dbReference type="InterPro" id="IPR015897">
    <property type="entry name" value="CHK_kinase-like"/>
</dbReference>
<dbReference type="EMBL" id="JBDJPC010000005">
    <property type="protein sequence ID" value="KAL1501086.1"/>
    <property type="molecule type" value="Genomic_DNA"/>
</dbReference>
<dbReference type="PANTHER" id="PTHR11012:SF30">
    <property type="entry name" value="PROTEIN KINASE-LIKE DOMAIN-CONTAINING"/>
    <property type="match status" value="1"/>
</dbReference>
<dbReference type="Pfam" id="PF02958">
    <property type="entry name" value="EcKL"/>
    <property type="match status" value="1"/>
</dbReference>
<accession>A0ABD1ERE1</accession>
<dbReference type="InterPro" id="IPR004119">
    <property type="entry name" value="EcKL"/>
</dbReference>
<gene>
    <name evidence="2" type="ORF">ABEB36_006478</name>
</gene>
<reference evidence="2 3" key="1">
    <citation type="submission" date="2024-05" db="EMBL/GenBank/DDBJ databases">
        <title>Genetic variation in Jamaican populations of the coffee berry borer (Hypothenemus hampei).</title>
        <authorList>
            <person name="Errbii M."/>
            <person name="Myrie A."/>
        </authorList>
    </citation>
    <scope>NUCLEOTIDE SEQUENCE [LARGE SCALE GENOMIC DNA]</scope>
    <source>
        <strain evidence="2">JA-Hopewell-2020-01-JO</strain>
        <tissue evidence="2">Whole body</tissue>
    </source>
</reference>
<dbReference type="InterPro" id="IPR011009">
    <property type="entry name" value="Kinase-like_dom_sf"/>
</dbReference>
<proteinExistence type="predicted"/>
<evidence type="ECO:0000259" key="1">
    <source>
        <dbReference type="SMART" id="SM00587"/>
    </source>
</evidence>
<dbReference type="AlphaFoldDB" id="A0ABD1ERE1"/>
<evidence type="ECO:0000313" key="2">
    <source>
        <dbReference type="EMBL" id="KAL1501086.1"/>
    </source>
</evidence>
<dbReference type="Proteomes" id="UP001566132">
    <property type="component" value="Unassembled WGS sequence"/>
</dbReference>
<sequence length="404" mass="46792">MSSLNLTREQRVLIDRAAAQHALKQYEILTEIGSTKGDNYLGVLHIITLRDSTGKQISLILKTAPLDDAVRLQGRMPQVFKREAFIYGKILPEFQQIQKEYGIKKPFLGAATYYGSDLTEKQESILMENLKLNDYQLCDRTQPMNEEHIIVVFSEYARFHAASFALRHLRKEKFEELTKDIHYSVFQNPTANPEETAKVLENYVEAGVKSIKGNTKAVAALEKMKLNIMDLFKNSMVQGRERFVVVHGDCWCNNMLFKYREKNPSDVCFIDWQLSQLASPVKDLAYFFSVSGSKETYRNLNRYLEIYYRVLSENLKEFKLNPEEIFSFQDLMEEWNNNAYYGVFISLMVLKLMLSNSDEAPTLQGAYKGESILASLTNFQTTKSSEYERRLVDLIEFMADNKYI</sequence>
<dbReference type="PANTHER" id="PTHR11012">
    <property type="entry name" value="PROTEIN KINASE-LIKE DOMAIN-CONTAINING"/>
    <property type="match status" value="1"/>
</dbReference>
<keyword evidence="3" id="KW-1185">Reference proteome</keyword>
<name>A0ABD1ERE1_HYPHA</name>
<feature type="domain" description="CHK kinase-like" evidence="1">
    <location>
        <begin position="125"/>
        <end position="317"/>
    </location>
</feature>